<name>A0ABV4TG42_9FLAO</name>
<organism evidence="2 3">
    <name type="scientific">Flavobacterium magnesitis</name>
    <dbReference type="NCBI Taxonomy" id="3138077"/>
    <lineage>
        <taxon>Bacteria</taxon>
        <taxon>Pseudomonadati</taxon>
        <taxon>Bacteroidota</taxon>
        <taxon>Flavobacteriia</taxon>
        <taxon>Flavobacteriales</taxon>
        <taxon>Flavobacteriaceae</taxon>
        <taxon>Flavobacterium</taxon>
    </lineage>
</organism>
<dbReference type="CDD" id="cd00093">
    <property type="entry name" value="HTH_XRE"/>
    <property type="match status" value="1"/>
</dbReference>
<dbReference type="SUPFAM" id="SSF47413">
    <property type="entry name" value="lambda repressor-like DNA-binding domains"/>
    <property type="match status" value="1"/>
</dbReference>
<reference evidence="2 3" key="1">
    <citation type="submission" date="2024-04" db="EMBL/GenBank/DDBJ databases">
        <title>New Clade of Flavobacterium.</title>
        <authorList>
            <person name="Matos L."/>
            <person name="Proenca D.N."/>
            <person name="Fransisco R.M."/>
            <person name="Chung A.P."/>
            <person name="Maccario L."/>
            <person name="Sorensen S.J."/>
            <person name="Morais P.V."/>
        </authorList>
    </citation>
    <scope>NUCLEOTIDE SEQUENCE [LARGE SCALE GENOMIC DNA]</scope>
    <source>
        <strain evidence="2 3">FBOR7N2.3</strain>
    </source>
</reference>
<accession>A0ABV4TG42</accession>
<dbReference type="InterPro" id="IPR001387">
    <property type="entry name" value="Cro/C1-type_HTH"/>
</dbReference>
<feature type="domain" description="HTH cro/C1-type" evidence="1">
    <location>
        <begin position="11"/>
        <end position="65"/>
    </location>
</feature>
<dbReference type="RefSeq" id="WP_373390144.1">
    <property type="nucleotide sequence ID" value="NZ_JBCFQK010000001.1"/>
</dbReference>
<comment type="caution">
    <text evidence="2">The sequence shown here is derived from an EMBL/GenBank/DDBJ whole genome shotgun (WGS) entry which is preliminary data.</text>
</comment>
<dbReference type="SMART" id="SM00530">
    <property type="entry name" value="HTH_XRE"/>
    <property type="match status" value="1"/>
</dbReference>
<dbReference type="InterPro" id="IPR010982">
    <property type="entry name" value="Lambda_DNA-bd_dom_sf"/>
</dbReference>
<protein>
    <submittedName>
        <fullName evidence="2">Helix-turn-helix transcriptional regulator</fullName>
    </submittedName>
</protein>
<evidence type="ECO:0000259" key="1">
    <source>
        <dbReference type="PROSITE" id="PS50943"/>
    </source>
</evidence>
<keyword evidence="3" id="KW-1185">Reference proteome</keyword>
<dbReference type="Proteomes" id="UP001574170">
    <property type="component" value="Unassembled WGS sequence"/>
</dbReference>
<evidence type="ECO:0000313" key="3">
    <source>
        <dbReference type="Proteomes" id="UP001574170"/>
    </source>
</evidence>
<dbReference type="Pfam" id="PF01381">
    <property type="entry name" value="HTH_3"/>
    <property type="match status" value="1"/>
</dbReference>
<sequence length="105" mass="12119">MEIKKSFGETIRDLRIENHLTLREVADYLKIDTSMLGKIEKNSRNPSKQFIKDISNLFSIDEDLLTVAHLSDTVAYSILDEELATEVLKVAEEKINYYNKNKAIK</sequence>
<proteinExistence type="predicted"/>
<gene>
    <name evidence="2" type="ORF">AAGV33_01560</name>
</gene>
<evidence type="ECO:0000313" key="2">
    <source>
        <dbReference type="EMBL" id="MFA9193075.1"/>
    </source>
</evidence>
<dbReference type="Gene3D" id="1.10.260.40">
    <property type="entry name" value="lambda repressor-like DNA-binding domains"/>
    <property type="match status" value="1"/>
</dbReference>
<dbReference type="PROSITE" id="PS50943">
    <property type="entry name" value="HTH_CROC1"/>
    <property type="match status" value="1"/>
</dbReference>
<dbReference type="EMBL" id="JBCFQK010000001">
    <property type="protein sequence ID" value="MFA9193075.1"/>
    <property type="molecule type" value="Genomic_DNA"/>
</dbReference>